<gene>
    <name evidence="5" type="ORF">PG2T_03585</name>
</gene>
<proteinExistence type="inferred from homology"/>
<dbReference type="Gene3D" id="3.90.780.10">
    <property type="entry name" value="5'-Nucleotidase, C-terminal domain"/>
    <property type="match status" value="1"/>
</dbReference>
<dbReference type="GO" id="GO:0030288">
    <property type="term" value="C:outer membrane-bounded periplasmic space"/>
    <property type="evidence" value="ECO:0007669"/>
    <property type="project" value="TreeGrafter"/>
</dbReference>
<evidence type="ECO:0000313" key="6">
    <source>
        <dbReference type="Proteomes" id="UP000092952"/>
    </source>
</evidence>
<protein>
    <submittedName>
        <fullName evidence="5">Bifunctional metallophosphatase/5'-nucleotidase</fullName>
    </submittedName>
</protein>
<keyword evidence="1 2" id="KW-0732">Signal</keyword>
<name>A0A1B1YRG1_9GAMM</name>
<dbReference type="GO" id="GO:0008768">
    <property type="term" value="F:UDP-sugar diphosphatase activity"/>
    <property type="evidence" value="ECO:0007669"/>
    <property type="project" value="TreeGrafter"/>
</dbReference>
<keyword evidence="2" id="KW-0378">Hydrolase</keyword>
<accession>A0A1B1YRG1</accession>
<feature type="domain" description="5'-Nucleotidase C-terminal" evidence="4">
    <location>
        <begin position="430"/>
        <end position="607"/>
    </location>
</feature>
<evidence type="ECO:0000256" key="2">
    <source>
        <dbReference type="RuleBase" id="RU362119"/>
    </source>
</evidence>
<evidence type="ECO:0000313" key="5">
    <source>
        <dbReference type="EMBL" id="ANX03360.1"/>
    </source>
</evidence>
<dbReference type="RefSeq" id="WP_068802863.1">
    <property type="nucleotide sequence ID" value="NZ_CP014671.1"/>
</dbReference>
<keyword evidence="6" id="KW-1185">Reference proteome</keyword>
<feature type="chain" id="PRO_5008446238" evidence="2">
    <location>
        <begin position="22"/>
        <end position="646"/>
    </location>
</feature>
<dbReference type="PRINTS" id="PR01607">
    <property type="entry name" value="APYRASEFAMLY"/>
</dbReference>
<dbReference type="KEGG" id="gbi:PG2T_03585"/>
<dbReference type="InterPro" id="IPR036907">
    <property type="entry name" value="5'-Nucleotdase_C_sf"/>
</dbReference>
<dbReference type="InterPro" id="IPR004843">
    <property type="entry name" value="Calcineurin-like_PHP"/>
</dbReference>
<organism evidence="5 6">
    <name type="scientific">Immundisolibacter cernigliae</name>
    <dbReference type="NCBI Taxonomy" id="1810504"/>
    <lineage>
        <taxon>Bacteria</taxon>
        <taxon>Pseudomonadati</taxon>
        <taxon>Pseudomonadota</taxon>
        <taxon>Gammaproteobacteria</taxon>
        <taxon>Immundisolibacterales</taxon>
        <taxon>Immundisolibacteraceae</taxon>
        <taxon>Immundisolibacter</taxon>
    </lineage>
</organism>
<dbReference type="Pfam" id="PF00149">
    <property type="entry name" value="Metallophos"/>
    <property type="match status" value="1"/>
</dbReference>
<feature type="signal peptide" evidence="2">
    <location>
        <begin position="1"/>
        <end position="21"/>
    </location>
</feature>
<dbReference type="InParanoid" id="A0A1B1YRG1"/>
<dbReference type="SUPFAM" id="SSF55816">
    <property type="entry name" value="5'-nucleotidase (syn. UDP-sugar hydrolase), C-terminal domain"/>
    <property type="match status" value="1"/>
</dbReference>
<evidence type="ECO:0000259" key="3">
    <source>
        <dbReference type="Pfam" id="PF00149"/>
    </source>
</evidence>
<dbReference type="Pfam" id="PF02872">
    <property type="entry name" value="5_nucleotid_C"/>
    <property type="match status" value="1"/>
</dbReference>
<dbReference type="PANTHER" id="PTHR11575">
    <property type="entry name" value="5'-NUCLEOTIDASE-RELATED"/>
    <property type="match status" value="1"/>
</dbReference>
<dbReference type="EMBL" id="CP014671">
    <property type="protein sequence ID" value="ANX03360.1"/>
    <property type="molecule type" value="Genomic_DNA"/>
</dbReference>
<comment type="similarity">
    <text evidence="2">Belongs to the 5'-nucleotidase family.</text>
</comment>
<dbReference type="GO" id="GO:0000166">
    <property type="term" value="F:nucleotide binding"/>
    <property type="evidence" value="ECO:0007669"/>
    <property type="project" value="UniProtKB-KW"/>
</dbReference>
<evidence type="ECO:0000256" key="1">
    <source>
        <dbReference type="ARBA" id="ARBA00022729"/>
    </source>
</evidence>
<feature type="domain" description="Calcineurin-like phosphoesterase" evidence="3">
    <location>
        <begin position="108"/>
        <end position="350"/>
    </location>
</feature>
<dbReference type="GO" id="GO:0009166">
    <property type="term" value="P:nucleotide catabolic process"/>
    <property type="evidence" value="ECO:0007669"/>
    <property type="project" value="InterPro"/>
</dbReference>
<dbReference type="PANTHER" id="PTHR11575:SF24">
    <property type="entry name" value="5'-NUCLEOTIDASE"/>
    <property type="match status" value="1"/>
</dbReference>
<dbReference type="OrthoDB" id="9803927at2"/>
<sequence length="646" mass="66977">MDRKTATLLLLAGLAAPALQAACTPPSGNVRFGDFDTGVADRTIDASCQTLDGLILDEDPWGDRAAFLRHVTEVTLAPMQGGALPAVDRAKLIAAAQQSQVGAQLTVKLIAFNDFHGNIEAAGSNPGVARLATVINGLRVANPLHAVVSAGDMIGASPLVSALFHDEPTIEAMNRLAIDFNAVGNHEFDEGRAELLRMQNGGNHPTDPNSGLGLTDDLKDGQFAGAGFEFLAANVVDTASGQTLFPGVGVKDFLGNKVAFIGMTLEGTPTIVTPSGVAGLEFRDEADTVNAQIRELRARGIRTVVVLIHEGGLTTGGGMNGCDGVSGPIVDIVNRLAGEVDLVISGHTHSAYNCLIANRDGVPVRVTSAGSFGRLVSDIDLTIDTRRRDVLSVAANNVPIPNNATVAEDPAFTPLVANYVALSAGPRKRVIGKITATLSRTSNAAGESSLGDVIADAQLDATDDAGLGDAVVAFMNPGGIRADLPFSAPGKTDGDVTYGEAFTTQPFGNSLVTLSLTGAQIHTLLEQQFTGCTVDYPAGAPAAGQPFNRILQVSEGFTYAWREKGTPCDNVDPASVQLNGVPIAPADSYRVTVNSFLADGGDQIYVLQQGSNRLGGAQDLDALEAYFTANPAGVAPGPQDRIQLAP</sequence>
<keyword evidence="2" id="KW-0547">Nucleotide-binding</keyword>
<dbReference type="Gene3D" id="3.60.21.10">
    <property type="match status" value="1"/>
</dbReference>
<dbReference type="GO" id="GO:0008253">
    <property type="term" value="F:5'-nucleotidase activity"/>
    <property type="evidence" value="ECO:0007669"/>
    <property type="project" value="TreeGrafter"/>
</dbReference>
<dbReference type="FunCoup" id="A0A1B1YRG1">
    <property type="interactions" value="149"/>
</dbReference>
<dbReference type="InterPro" id="IPR029052">
    <property type="entry name" value="Metallo-depent_PP-like"/>
</dbReference>
<reference evidence="6" key="1">
    <citation type="submission" date="2016-03" db="EMBL/GenBank/DDBJ databases">
        <title>Complete genome sequence of Solimmundus cernigliae, representing a novel lineage of polycyclic aromatic hydrocarbon degraders within the Gammaproteobacteria.</title>
        <authorList>
            <person name="Singleton D.R."/>
            <person name="Dickey A.N."/>
            <person name="Scholl E.H."/>
            <person name="Wright F.A."/>
            <person name="Aitken M.D."/>
        </authorList>
    </citation>
    <scope>NUCLEOTIDE SEQUENCE [LARGE SCALE GENOMIC DNA]</scope>
    <source>
        <strain evidence="6">TR3.2</strain>
    </source>
</reference>
<dbReference type="AlphaFoldDB" id="A0A1B1YRG1"/>
<dbReference type="SUPFAM" id="SSF56300">
    <property type="entry name" value="Metallo-dependent phosphatases"/>
    <property type="match status" value="1"/>
</dbReference>
<dbReference type="STRING" id="1810504.PG2T_03585"/>
<dbReference type="Proteomes" id="UP000092952">
    <property type="component" value="Chromosome"/>
</dbReference>
<dbReference type="InterPro" id="IPR008334">
    <property type="entry name" value="5'-Nucleotdase_C"/>
</dbReference>
<evidence type="ECO:0000259" key="4">
    <source>
        <dbReference type="Pfam" id="PF02872"/>
    </source>
</evidence>
<dbReference type="InterPro" id="IPR006179">
    <property type="entry name" value="5_nucleotidase/apyrase"/>
</dbReference>